<sequence>MKMSFLSGLYEKIVPGHHQGNKGRSYEIDSRFGEQKEFDEEDGFVFLSASNDQPPPCQQQQISNSYGKVAFDQMQQNSSTSNSCYGE</sequence>
<feature type="compositionally biased region" description="Polar residues" evidence="1">
    <location>
        <begin position="48"/>
        <end position="66"/>
    </location>
</feature>
<evidence type="ECO:0000256" key="1">
    <source>
        <dbReference type="SAM" id="MobiDB-lite"/>
    </source>
</evidence>
<proteinExistence type="predicted"/>
<evidence type="ECO:0000313" key="2">
    <source>
        <dbReference type="EMBL" id="EDO48944.1"/>
    </source>
</evidence>
<protein>
    <submittedName>
        <fullName evidence="2">Uncharacterized protein</fullName>
    </submittedName>
</protein>
<dbReference type="AlphaFoldDB" id="A7RHZ7"/>
<dbReference type="Proteomes" id="UP000001593">
    <property type="component" value="Unassembled WGS sequence"/>
</dbReference>
<reference evidence="2 3" key="1">
    <citation type="journal article" date="2007" name="Science">
        <title>Sea anemone genome reveals ancestral eumetazoan gene repertoire and genomic organization.</title>
        <authorList>
            <person name="Putnam N.H."/>
            <person name="Srivastava M."/>
            <person name="Hellsten U."/>
            <person name="Dirks B."/>
            <person name="Chapman J."/>
            <person name="Salamov A."/>
            <person name="Terry A."/>
            <person name="Shapiro H."/>
            <person name="Lindquist E."/>
            <person name="Kapitonov V.V."/>
            <person name="Jurka J."/>
            <person name="Genikhovich G."/>
            <person name="Grigoriev I.V."/>
            <person name="Lucas S.M."/>
            <person name="Steele R.E."/>
            <person name="Finnerty J.R."/>
            <person name="Technau U."/>
            <person name="Martindale M.Q."/>
            <person name="Rokhsar D.S."/>
        </authorList>
    </citation>
    <scope>NUCLEOTIDE SEQUENCE [LARGE SCALE GENOMIC DNA]</scope>
    <source>
        <strain evidence="3">CH2 X CH6</strain>
    </source>
</reference>
<dbReference type="InParanoid" id="A7RHZ7"/>
<keyword evidence="3" id="KW-1185">Reference proteome</keyword>
<organism evidence="2 3">
    <name type="scientific">Nematostella vectensis</name>
    <name type="common">Starlet sea anemone</name>
    <dbReference type="NCBI Taxonomy" id="45351"/>
    <lineage>
        <taxon>Eukaryota</taxon>
        <taxon>Metazoa</taxon>
        <taxon>Cnidaria</taxon>
        <taxon>Anthozoa</taxon>
        <taxon>Hexacorallia</taxon>
        <taxon>Actiniaria</taxon>
        <taxon>Edwardsiidae</taxon>
        <taxon>Nematostella</taxon>
    </lineage>
</organism>
<evidence type="ECO:0000313" key="3">
    <source>
        <dbReference type="Proteomes" id="UP000001593"/>
    </source>
</evidence>
<gene>
    <name evidence="2" type="ORF">NEMVEDRAFT_v1g231834</name>
</gene>
<accession>A7RHZ7</accession>
<dbReference type="HOGENOM" id="CLU_2486007_0_0_1"/>
<dbReference type="EMBL" id="DS469511">
    <property type="protein sequence ID" value="EDO48944.1"/>
    <property type="molecule type" value="Genomic_DNA"/>
</dbReference>
<feature type="compositionally biased region" description="Polar residues" evidence="1">
    <location>
        <begin position="73"/>
        <end position="87"/>
    </location>
</feature>
<feature type="region of interest" description="Disordered" evidence="1">
    <location>
        <begin position="47"/>
        <end position="87"/>
    </location>
</feature>
<name>A7RHZ7_NEMVE</name>